<evidence type="ECO:0000313" key="3">
    <source>
        <dbReference type="EMBL" id="KAK8866960.1"/>
    </source>
</evidence>
<evidence type="ECO:0000256" key="2">
    <source>
        <dbReference type="SAM" id="MobiDB-lite"/>
    </source>
</evidence>
<sequence length="1031" mass="119952">MDSSYESERSLSKATTPDESDIETQLFNEQEGSKLAEEKEKLQKEIDVIRVQFDQAMQVTKNMDAIHHKNQKLVKALRAIQSENDELQRKLEISQSANDEITSKFNEEKIAFSQQRQHDAAEREKELSKTKKDYEKKIEELQNALEELTAGKEKSDLQNKMLRCKIDRLLNSSSHFFCLTIPDIDALIELISNSSSIPPAPPPQAEQQPINFVNNDHPVINNFDEKILLFQKKFKINRQKLKQAKKQNISFQSEINLLKREISDKEKKQNSITQEYEAKIKHIKEDYTMKLTDSSEQNKKLIEKVNSLKAEMQNLKSELKEFRLQKIAQESISVENQEFAKQTVNNQKDANTNHLAGYNEEIESLKMSNSELTQKLQETTEKNNQLLSRIKDLESENNRFEIESENYKNKFDALQTAHSQTLLEVETLRQTLHSKPDPKPHREEHKLARRMKLQNDRLEQTIKTLNAQIHDLSVENEGLKRNENNLHNQLQSIKDDLEESQQRNSSLSDELNDTKQQLHDKPVLTADDIIPPYAWSFSEFDKDLTTAIQKIVLNPLLQPASKLNTIYKTINKHFTALLNQKDTKEAELDKEFQSLKETFNQFIVELCIVLQVPSMPKEEFTFSNASQIVIQKIKDIIQLYENEKRKNAQISLFIDHFTAEFGHTDPVDLHAQVNSIRSALDSQSKNIKIRSKQCRALRKVLRTVKQSTSDEIANLNVDLSDLTTVNDQLKAKINDLSLKNSQLKRELQISKNRIRELQTASDEKEQSLREELENEIQESKVKYTTATDELQGQIKRLIADKDKSAEIVENNEKSIVRLKNVIEQDRKTISEKNDRLKELQLLKDNEIEKLQAKSKAEKEQIISSYEKAVSEIKRQCDEHRSDLEKVSQELALSLKKRDEAKIAIIQLKREKLKLESKIQSMDDQMKREKQLAEASAKTQIIASEENLNQKMIEAKNKWENEKRRIFSYAQEEFRSYYDKSDTMDERSFKNFLGRIKKELERLTDSDSIIRRLVCAEPRQTTDDAVAQFIMP</sequence>
<protein>
    <recommendedName>
        <fullName evidence="5">Viral A-type inclusion protein</fullName>
    </recommendedName>
</protein>
<feature type="coiled-coil region" evidence="1">
    <location>
        <begin position="819"/>
        <end position="964"/>
    </location>
</feature>
<feature type="coiled-coil region" evidence="1">
    <location>
        <begin position="355"/>
        <end position="417"/>
    </location>
</feature>
<dbReference type="PANTHER" id="PTHR23159">
    <property type="entry name" value="CENTROSOMAL PROTEIN 2"/>
    <property type="match status" value="1"/>
</dbReference>
<keyword evidence="1" id="KW-0175">Coiled coil</keyword>
<organism evidence="3 4">
    <name type="scientific">Tritrichomonas musculus</name>
    <dbReference type="NCBI Taxonomy" id="1915356"/>
    <lineage>
        <taxon>Eukaryota</taxon>
        <taxon>Metamonada</taxon>
        <taxon>Parabasalia</taxon>
        <taxon>Tritrichomonadida</taxon>
        <taxon>Tritrichomonadidae</taxon>
        <taxon>Tritrichomonas</taxon>
    </lineage>
</organism>
<name>A0ABR2IPR9_9EUKA</name>
<feature type="region of interest" description="Disordered" evidence="2">
    <location>
        <begin position="497"/>
        <end position="516"/>
    </location>
</feature>
<feature type="compositionally biased region" description="Basic and acidic residues" evidence="2">
    <location>
        <begin position="1"/>
        <end position="11"/>
    </location>
</feature>
<accession>A0ABR2IPR9</accession>
<evidence type="ECO:0000313" key="4">
    <source>
        <dbReference type="Proteomes" id="UP001470230"/>
    </source>
</evidence>
<dbReference type="EMBL" id="JAPFFF010000015">
    <property type="protein sequence ID" value="KAK8866960.1"/>
    <property type="molecule type" value="Genomic_DNA"/>
</dbReference>
<feature type="compositionally biased region" description="Polar residues" evidence="2">
    <location>
        <begin position="12"/>
        <end position="30"/>
    </location>
</feature>
<comment type="caution">
    <text evidence="3">The sequence shown here is derived from an EMBL/GenBank/DDBJ whole genome shotgun (WGS) entry which is preliminary data.</text>
</comment>
<feature type="region of interest" description="Disordered" evidence="2">
    <location>
        <begin position="1"/>
        <end position="38"/>
    </location>
</feature>
<keyword evidence="4" id="KW-1185">Reference proteome</keyword>
<evidence type="ECO:0000256" key="1">
    <source>
        <dbReference type="SAM" id="Coils"/>
    </source>
</evidence>
<proteinExistence type="predicted"/>
<evidence type="ECO:0008006" key="5">
    <source>
        <dbReference type="Google" id="ProtNLM"/>
    </source>
</evidence>
<dbReference type="PANTHER" id="PTHR23159:SF31">
    <property type="entry name" value="CENTROSOME-ASSOCIATED PROTEIN CEP250 ISOFORM X1"/>
    <property type="match status" value="1"/>
</dbReference>
<feature type="region of interest" description="Disordered" evidence="2">
    <location>
        <begin position="111"/>
        <end position="131"/>
    </location>
</feature>
<reference evidence="3 4" key="1">
    <citation type="submission" date="2024-04" db="EMBL/GenBank/DDBJ databases">
        <title>Tritrichomonas musculus Genome.</title>
        <authorList>
            <person name="Alves-Ferreira E."/>
            <person name="Grigg M."/>
            <person name="Lorenzi H."/>
            <person name="Galac M."/>
        </authorList>
    </citation>
    <scope>NUCLEOTIDE SEQUENCE [LARGE SCALE GENOMIC DNA]</scope>
    <source>
        <strain evidence="3 4">EAF2021</strain>
    </source>
</reference>
<gene>
    <name evidence="3" type="ORF">M9Y10_009929</name>
</gene>
<dbReference type="Proteomes" id="UP001470230">
    <property type="component" value="Unassembled WGS sequence"/>
</dbReference>
<feature type="coiled-coil region" evidence="1">
    <location>
        <begin position="241"/>
        <end position="325"/>
    </location>
</feature>
<feature type="coiled-coil region" evidence="1">
    <location>
        <begin position="712"/>
        <end position="789"/>
    </location>
</feature>